<proteinExistence type="predicted"/>
<dbReference type="AlphaFoldDB" id="A0A9W8NBL0"/>
<feature type="region of interest" description="Disordered" evidence="1">
    <location>
        <begin position="28"/>
        <end position="74"/>
    </location>
</feature>
<dbReference type="EMBL" id="JANPWZ010001298">
    <property type="protein sequence ID" value="KAJ3566935.1"/>
    <property type="molecule type" value="Genomic_DNA"/>
</dbReference>
<gene>
    <name evidence="2" type="ORF">NPX13_g6954</name>
</gene>
<reference evidence="2" key="1">
    <citation type="submission" date="2022-07" db="EMBL/GenBank/DDBJ databases">
        <title>Genome Sequence of Xylaria arbuscula.</title>
        <authorList>
            <person name="Buettner E."/>
        </authorList>
    </citation>
    <scope>NUCLEOTIDE SEQUENCE</scope>
    <source>
        <strain evidence="2">VT107</strain>
    </source>
</reference>
<organism evidence="2 3">
    <name type="scientific">Xylaria arbuscula</name>
    <dbReference type="NCBI Taxonomy" id="114810"/>
    <lineage>
        <taxon>Eukaryota</taxon>
        <taxon>Fungi</taxon>
        <taxon>Dikarya</taxon>
        <taxon>Ascomycota</taxon>
        <taxon>Pezizomycotina</taxon>
        <taxon>Sordariomycetes</taxon>
        <taxon>Xylariomycetidae</taxon>
        <taxon>Xylariales</taxon>
        <taxon>Xylariaceae</taxon>
        <taxon>Xylaria</taxon>
    </lineage>
</organism>
<sequence length="415" mass="46137">MAVNEVVLDPDGDILVIVPGKPLEGVAEQASPVSNGTKLNGIENSEEPLEEEAAAEEAPTETATVLSDGSETHQTDATAPCEEEQWQFKASSKHLSLASTHVKMIMSGAKETHDDGLVHWKFDGFDVDAISIILSVIHGLNRRVPRTVSLSMLAHIARVVDHLECHEVMELYASIWMEHIGDPVPDPSQRDWDDWISVAGVFNSPEIFKSWTRVAIIKKLNCPPSLESPILLQAYGVINERRQLHLDKLVSCVYGHMDRLSEQRLCASECDAILLGTLIRHMRANSLPALRPAFPYEGLSVSSVVKTVRSLTVPDWYTRVNDSEEHRQNLFEFWGATKKAPKSHHKKAKTKVKKKVQTSDMWGAQGPVEEVEELEDLVVVEHNCGFDELRAMVDVLESEIEGLDLDRDIGIGHAV</sequence>
<feature type="compositionally biased region" description="Acidic residues" evidence="1">
    <location>
        <begin position="44"/>
        <end position="59"/>
    </location>
</feature>
<evidence type="ECO:0000313" key="2">
    <source>
        <dbReference type="EMBL" id="KAJ3566935.1"/>
    </source>
</evidence>
<dbReference type="Proteomes" id="UP001148614">
    <property type="component" value="Unassembled WGS sequence"/>
</dbReference>
<evidence type="ECO:0008006" key="4">
    <source>
        <dbReference type="Google" id="ProtNLM"/>
    </source>
</evidence>
<evidence type="ECO:0000313" key="3">
    <source>
        <dbReference type="Proteomes" id="UP001148614"/>
    </source>
</evidence>
<comment type="caution">
    <text evidence="2">The sequence shown here is derived from an EMBL/GenBank/DDBJ whole genome shotgun (WGS) entry which is preliminary data.</text>
</comment>
<name>A0A9W8NBL0_9PEZI</name>
<dbReference type="VEuPathDB" id="FungiDB:F4678DRAFT_398246"/>
<accession>A0A9W8NBL0</accession>
<evidence type="ECO:0000256" key="1">
    <source>
        <dbReference type="SAM" id="MobiDB-lite"/>
    </source>
</evidence>
<keyword evidence="3" id="KW-1185">Reference proteome</keyword>
<protein>
    <recommendedName>
        <fullName evidence="4">BTB domain-containing protein</fullName>
    </recommendedName>
</protein>